<feature type="signal peptide" evidence="5">
    <location>
        <begin position="1"/>
        <end position="22"/>
    </location>
</feature>
<dbReference type="NCBIfam" id="NF005965">
    <property type="entry name" value="PRK08055.1"/>
    <property type="match status" value="1"/>
</dbReference>
<evidence type="ECO:0000256" key="3">
    <source>
        <dbReference type="ARBA" id="ARBA00022729"/>
    </source>
</evidence>
<dbReference type="InterPro" id="IPR036263">
    <property type="entry name" value="Chorismate_II_sf"/>
</dbReference>
<dbReference type="EMBL" id="JAGGMQ010000001">
    <property type="protein sequence ID" value="MBP2170048.1"/>
    <property type="molecule type" value="Genomic_DNA"/>
</dbReference>
<dbReference type="Pfam" id="PF01817">
    <property type="entry name" value="CM_2"/>
    <property type="match status" value="1"/>
</dbReference>
<evidence type="ECO:0000313" key="7">
    <source>
        <dbReference type="EMBL" id="MBP2170048.1"/>
    </source>
</evidence>
<keyword evidence="3 5" id="KW-0732">Signal</keyword>
<sequence length="178" mass="20490">MMTRYGVLALFLTPMLLPMAQANDKTQLFEHVNQRLGWMKDVAGYKARHHQAIEDLTQESRVLSLTLNSAEGLDLQPQSVKPFITAQMDVAKAIQYRYRADWLSMPEEKWTPLPLPVVREKISMLSTDILRHLAQMLKSGDRVREEDRPAFNMLISQHNIAEPDKAMLFDTLKQVSLK</sequence>
<dbReference type="GO" id="GO:0004106">
    <property type="term" value="F:chorismate mutase activity"/>
    <property type="evidence" value="ECO:0007669"/>
    <property type="project" value="UniProtKB-EC"/>
</dbReference>
<dbReference type="Gene3D" id="1.20.59.10">
    <property type="entry name" value="Chorismate mutase"/>
    <property type="match status" value="1"/>
</dbReference>
<dbReference type="InterPro" id="IPR002701">
    <property type="entry name" value="CM_II_prokaryot"/>
</dbReference>
<keyword evidence="8" id="KW-1185">Reference proteome</keyword>
<evidence type="ECO:0000313" key="8">
    <source>
        <dbReference type="Proteomes" id="UP001195624"/>
    </source>
</evidence>
<evidence type="ECO:0000259" key="6">
    <source>
        <dbReference type="SMART" id="SM00830"/>
    </source>
</evidence>
<comment type="caution">
    <text evidence="7">The sequence shown here is derived from an EMBL/GenBank/DDBJ whole genome shotgun (WGS) entry which is preliminary data.</text>
</comment>
<dbReference type="EC" id="5.4.99.5" evidence="2"/>
<organism evidence="7 8">
    <name type="scientific">Winslowiella toletana</name>
    <dbReference type="NCBI Taxonomy" id="92490"/>
    <lineage>
        <taxon>Bacteria</taxon>
        <taxon>Pseudomonadati</taxon>
        <taxon>Pseudomonadota</taxon>
        <taxon>Gammaproteobacteria</taxon>
        <taxon>Enterobacterales</taxon>
        <taxon>Erwiniaceae</taxon>
        <taxon>Winslowiella</taxon>
    </lineage>
</organism>
<evidence type="ECO:0000256" key="5">
    <source>
        <dbReference type="SAM" id="SignalP"/>
    </source>
</evidence>
<proteinExistence type="predicted"/>
<dbReference type="NCBIfam" id="TIGR01806">
    <property type="entry name" value="CM_mono2"/>
    <property type="match status" value="1"/>
</dbReference>
<dbReference type="InterPro" id="IPR036979">
    <property type="entry name" value="CM_dom_sf"/>
</dbReference>
<name>A0ABS4PBL5_9GAMM</name>
<dbReference type="SMART" id="SM00830">
    <property type="entry name" value="CM_2"/>
    <property type="match status" value="1"/>
</dbReference>
<keyword evidence="4 7" id="KW-0413">Isomerase</keyword>
<feature type="domain" description="Chorismate mutase" evidence="6">
    <location>
        <begin position="23"/>
        <end position="98"/>
    </location>
</feature>
<evidence type="ECO:0000256" key="2">
    <source>
        <dbReference type="ARBA" id="ARBA00012404"/>
    </source>
</evidence>
<dbReference type="SUPFAM" id="SSF48600">
    <property type="entry name" value="Chorismate mutase II"/>
    <property type="match status" value="1"/>
</dbReference>
<gene>
    <name evidence="7" type="ORF">J2125_003240</name>
</gene>
<reference evidence="8" key="1">
    <citation type="submission" date="2023-07" db="EMBL/GenBank/DDBJ databases">
        <title>Genome mining of underrepresented organisms for secondary metabolites.</title>
        <authorList>
            <person name="D'Agostino P.M."/>
        </authorList>
    </citation>
    <scope>NUCLEOTIDE SEQUENCE [LARGE SCALE GENOMIC DNA]</scope>
    <source>
        <strain evidence="8">WS4403</strain>
    </source>
</reference>
<dbReference type="InterPro" id="IPR008240">
    <property type="entry name" value="Chorismate_mutase_periplasmic"/>
</dbReference>
<dbReference type="PANTHER" id="PTHR38041:SF2">
    <property type="entry name" value="SECRETED CHORISMATE MUTASE"/>
    <property type="match status" value="1"/>
</dbReference>
<feature type="chain" id="PRO_5046268254" description="chorismate mutase" evidence="5">
    <location>
        <begin position="23"/>
        <end position="178"/>
    </location>
</feature>
<evidence type="ECO:0000256" key="4">
    <source>
        <dbReference type="ARBA" id="ARBA00023235"/>
    </source>
</evidence>
<comment type="pathway">
    <text evidence="1">Metabolic intermediate biosynthesis; prephenate biosynthesis; prephenate from chorismate: step 1/1.</text>
</comment>
<dbReference type="Proteomes" id="UP001195624">
    <property type="component" value="Unassembled WGS sequence"/>
</dbReference>
<accession>A0ABS4PBL5</accession>
<dbReference type="PANTHER" id="PTHR38041">
    <property type="entry name" value="CHORISMATE MUTASE"/>
    <property type="match status" value="1"/>
</dbReference>
<protein>
    <recommendedName>
        <fullName evidence="2">chorismate mutase</fullName>
        <ecNumber evidence="2">5.4.99.5</ecNumber>
    </recommendedName>
</protein>
<dbReference type="InterPro" id="IPR051331">
    <property type="entry name" value="Chorismate_mutase-related"/>
</dbReference>
<evidence type="ECO:0000256" key="1">
    <source>
        <dbReference type="ARBA" id="ARBA00004817"/>
    </source>
</evidence>